<accession>A0A564G6W5</accession>
<evidence type="ECO:0000313" key="5">
    <source>
        <dbReference type="Proteomes" id="UP001055303"/>
    </source>
</evidence>
<sequence>MSRYGDQSIVTTGLRCRCPRCGEGKLFAGFLALRPRCEACGLDYGFADPADGPAFFVMMTTAFPATAFAVWIELAYEPALWAHLVTSLPFLLLCCVPPIRPLKGLLIASQFVHKAEEGRIAGKAGAASSPPLEPEVAA</sequence>
<dbReference type="Pfam" id="PF06170">
    <property type="entry name" value="DUF983"/>
    <property type="match status" value="1"/>
</dbReference>
<feature type="transmembrane region" description="Helical" evidence="1">
    <location>
        <begin position="80"/>
        <end position="99"/>
    </location>
</feature>
<reference evidence="2" key="3">
    <citation type="submission" date="2021-08" db="EMBL/GenBank/DDBJ databases">
        <authorList>
            <person name="Tani A."/>
            <person name="Ola A."/>
            <person name="Ogura Y."/>
            <person name="Katsura K."/>
            <person name="Hayashi T."/>
        </authorList>
    </citation>
    <scope>NUCLEOTIDE SEQUENCE</scope>
    <source>
        <strain evidence="2">DSM 22415</strain>
    </source>
</reference>
<evidence type="ECO:0000313" key="3">
    <source>
        <dbReference type="EMBL" id="VUF15764.1"/>
    </source>
</evidence>
<evidence type="ECO:0008006" key="6">
    <source>
        <dbReference type="Google" id="ProtNLM"/>
    </source>
</evidence>
<dbReference type="EMBL" id="CABFVH010000069">
    <property type="protein sequence ID" value="VUF15764.1"/>
    <property type="molecule type" value="Genomic_DNA"/>
</dbReference>
<organism evidence="3 4">
    <name type="scientific">Methylobacterium dankookense</name>
    <dbReference type="NCBI Taxonomy" id="560405"/>
    <lineage>
        <taxon>Bacteria</taxon>
        <taxon>Pseudomonadati</taxon>
        <taxon>Pseudomonadota</taxon>
        <taxon>Alphaproteobacteria</taxon>
        <taxon>Hyphomicrobiales</taxon>
        <taxon>Methylobacteriaceae</taxon>
        <taxon>Methylobacterium</taxon>
    </lineage>
</organism>
<dbReference type="InterPro" id="IPR009325">
    <property type="entry name" value="DUF983"/>
</dbReference>
<gene>
    <name evidence="2" type="ORF">IFDJLNFL_3530</name>
    <name evidence="3" type="ORF">MTDSW087_05510</name>
</gene>
<evidence type="ECO:0000256" key="1">
    <source>
        <dbReference type="SAM" id="Phobius"/>
    </source>
</evidence>
<keyword evidence="1" id="KW-0472">Membrane</keyword>
<dbReference type="Proteomes" id="UP000401717">
    <property type="component" value="Unassembled WGS sequence"/>
</dbReference>
<protein>
    <recommendedName>
        <fullName evidence="6">DUF983 domain-containing protein</fullName>
    </recommendedName>
</protein>
<evidence type="ECO:0000313" key="4">
    <source>
        <dbReference type="Proteomes" id="UP000401717"/>
    </source>
</evidence>
<keyword evidence="1" id="KW-0812">Transmembrane</keyword>
<evidence type="ECO:0000313" key="2">
    <source>
        <dbReference type="EMBL" id="GJD57624.1"/>
    </source>
</evidence>
<dbReference type="AlphaFoldDB" id="A0A564G6W5"/>
<feature type="transmembrane region" description="Helical" evidence="1">
    <location>
        <begin position="54"/>
        <end position="74"/>
    </location>
</feature>
<proteinExistence type="predicted"/>
<reference evidence="3 4" key="1">
    <citation type="submission" date="2019-06" db="EMBL/GenBank/DDBJ databases">
        <authorList>
            <person name="Rodrigo-Torres L."/>
            <person name="Arahal R. D."/>
            <person name="Lucena T."/>
        </authorList>
    </citation>
    <scope>NUCLEOTIDE SEQUENCE [LARGE SCALE GENOMIC DNA]</scope>
    <source>
        <strain evidence="3 4">SW08-7</strain>
    </source>
</reference>
<dbReference type="Proteomes" id="UP001055303">
    <property type="component" value="Unassembled WGS sequence"/>
</dbReference>
<dbReference type="EMBL" id="BPQI01000110">
    <property type="protein sequence ID" value="GJD57624.1"/>
    <property type="molecule type" value="Genomic_DNA"/>
</dbReference>
<dbReference type="RefSeq" id="WP_144768644.1">
    <property type="nucleotide sequence ID" value="NZ_BPQI01000110.1"/>
</dbReference>
<keyword evidence="1" id="KW-1133">Transmembrane helix</keyword>
<name>A0A564G6W5_9HYPH</name>
<dbReference type="OrthoDB" id="9799456at2"/>
<keyword evidence="5" id="KW-1185">Reference proteome</keyword>
<reference evidence="2" key="2">
    <citation type="journal article" date="2021" name="Front. Microbiol.">
        <title>Comprehensive Comparative Genomics and Phenotyping of Methylobacterium Species.</title>
        <authorList>
            <person name="Alessa O."/>
            <person name="Ogura Y."/>
            <person name="Fujitani Y."/>
            <person name="Takami H."/>
            <person name="Hayashi T."/>
            <person name="Sahin N."/>
            <person name="Tani A."/>
        </authorList>
    </citation>
    <scope>NUCLEOTIDE SEQUENCE</scope>
    <source>
        <strain evidence="2">DSM 22415</strain>
    </source>
</reference>